<dbReference type="FunFam" id="1.20.1070.10:FF:000040">
    <property type="entry name" value="Coagulation factor 2 (thrombin) receptor"/>
    <property type="match status" value="1"/>
</dbReference>
<evidence type="ECO:0000259" key="20">
    <source>
        <dbReference type="PROSITE" id="PS50262"/>
    </source>
</evidence>
<feature type="transmembrane region" description="Helical" evidence="19">
    <location>
        <begin position="533"/>
        <end position="558"/>
    </location>
</feature>
<keyword evidence="12 17" id="KW-0675">Receptor</keyword>
<evidence type="ECO:0000313" key="21">
    <source>
        <dbReference type="EMBL" id="PIO23127.1"/>
    </source>
</evidence>
<evidence type="ECO:0000256" key="17">
    <source>
        <dbReference type="RuleBase" id="RU000688"/>
    </source>
</evidence>
<evidence type="ECO:0000256" key="9">
    <source>
        <dbReference type="ARBA" id="ARBA00023084"/>
    </source>
</evidence>
<keyword evidence="6" id="KW-0732">Signal</keyword>
<keyword evidence="22" id="KW-1185">Reference proteome</keyword>
<sequence>MRLPRISESDEFDVDCGLTEPFSPVSSSVKRQIEEEEDLVSVPAEFWEQEEDLMCSPAEQEKPRKRTRRSLEQEFKGSEENGEVTDAGTETMISEEQIGDLIDFLSEVLSTPEIEELGMDSTNETQEPFINVDLQVEDQDGVKDSPQQAEGPVLRALRRKVQPPETYICTLGESSEEQVPTVKRSDPRAMSSTVNQIGDKSTITFDTEGWDTAIALTFSKFSPNAAYTRADFPSEKSWMVFLTEFRSSLACLDTVTQKFAELSTVKNAVTYNTTTSRENEVKCFRACVKLFLSMRVEIDNKQNVFSKVISDQSLSYVRSPWLTKFIPSIYTVVFLLSLPLNATAIMIFLFRIHLKKPSVVFMFNLAVADVLFVTLLPFNIVYRFSGNNWVIGEGMCRFVTVAFYCNMYCSILLMTSISVDRFLGVVYPIQSLTWRTVSRAWLVCLLIWVVSIAGTVPLLVNKLTVRIYEMNITTCYDMLDMKDIQRFYLPYFTTYVSAFFLLPFIVTTFCYVMTIRGLSSPKFGNPKKKSRSIVLCVVVLFEYIFCFGPTNVIFFIYYLNFDKPFGNSVYFAYILSVSLSTISCCLDPVVYYHGFSKSKKLEYKLVCCGKTMADFIDSFTPSSTTGRETSSQTL</sequence>
<keyword evidence="5" id="KW-0356">Hemostasis</keyword>
<dbReference type="PROSITE" id="PS50262">
    <property type="entry name" value="G_PROTEIN_RECEP_F1_2"/>
    <property type="match status" value="1"/>
</dbReference>
<dbReference type="PRINTS" id="PR00908">
    <property type="entry name" value="THROMBINR"/>
</dbReference>
<dbReference type="Gene3D" id="1.20.1070.10">
    <property type="entry name" value="Rhodopsin 7-helix transmembrane proteins"/>
    <property type="match status" value="1"/>
</dbReference>
<dbReference type="PRINTS" id="PR00237">
    <property type="entry name" value="GPCRRHODOPSN"/>
</dbReference>
<evidence type="ECO:0000256" key="15">
    <source>
        <dbReference type="ARBA" id="ARBA00031780"/>
    </source>
</evidence>
<feature type="compositionally biased region" description="Basic and acidic residues" evidence="18">
    <location>
        <begin position="69"/>
        <end position="79"/>
    </location>
</feature>
<dbReference type="GO" id="GO:0005886">
    <property type="term" value="C:plasma membrane"/>
    <property type="evidence" value="ECO:0007669"/>
    <property type="project" value="UniProtKB-SubCell"/>
</dbReference>
<dbReference type="InterPro" id="IPR003912">
    <property type="entry name" value="Protea_act_rcpt"/>
</dbReference>
<gene>
    <name evidence="21" type="ORF">AB205_0165980</name>
</gene>
<dbReference type="InterPro" id="IPR000935">
    <property type="entry name" value="Thrmbn_rcpt"/>
</dbReference>
<name>A0A2G9R5I3_AQUCT</name>
<evidence type="ECO:0000256" key="4">
    <source>
        <dbReference type="ARBA" id="ARBA00022692"/>
    </source>
</evidence>
<evidence type="ECO:0000256" key="14">
    <source>
        <dbReference type="ARBA" id="ARBA00023224"/>
    </source>
</evidence>
<evidence type="ECO:0000256" key="16">
    <source>
        <dbReference type="PIRSR" id="PIRSR603912-52"/>
    </source>
</evidence>
<comment type="subcellular location">
    <subcellularLocation>
        <location evidence="1">Cell membrane</location>
        <topology evidence="1">Multi-pass membrane protein</topology>
    </subcellularLocation>
</comment>
<evidence type="ECO:0000256" key="8">
    <source>
        <dbReference type="ARBA" id="ARBA00023040"/>
    </source>
</evidence>
<feature type="disulfide bond" evidence="16">
    <location>
        <begin position="396"/>
        <end position="475"/>
    </location>
</feature>
<feature type="transmembrane region" description="Helical" evidence="19">
    <location>
        <begin position="488"/>
        <end position="512"/>
    </location>
</feature>
<dbReference type="EMBL" id="KV960146">
    <property type="protein sequence ID" value="PIO23127.1"/>
    <property type="molecule type" value="Genomic_DNA"/>
</dbReference>
<evidence type="ECO:0000256" key="6">
    <source>
        <dbReference type="ARBA" id="ARBA00022729"/>
    </source>
</evidence>
<accession>A0A2G9R5I3</accession>
<dbReference type="GO" id="GO:0030194">
    <property type="term" value="P:positive regulation of blood coagulation"/>
    <property type="evidence" value="ECO:0007669"/>
    <property type="project" value="TreeGrafter"/>
</dbReference>
<feature type="transmembrane region" description="Helical" evidence="19">
    <location>
        <begin position="329"/>
        <end position="352"/>
    </location>
</feature>
<keyword evidence="4 17" id="KW-0812">Transmembrane</keyword>
<dbReference type="GO" id="GO:0015057">
    <property type="term" value="F:thrombin-activated receptor activity"/>
    <property type="evidence" value="ECO:0007669"/>
    <property type="project" value="InterPro"/>
</dbReference>
<evidence type="ECO:0000256" key="12">
    <source>
        <dbReference type="ARBA" id="ARBA00023170"/>
    </source>
</evidence>
<evidence type="ECO:0000256" key="18">
    <source>
        <dbReference type="SAM" id="MobiDB-lite"/>
    </source>
</evidence>
<dbReference type="AlphaFoldDB" id="A0A2G9R5I3"/>
<feature type="transmembrane region" description="Helical" evidence="19">
    <location>
        <begin position="570"/>
        <end position="592"/>
    </location>
</feature>
<feature type="domain" description="G-protein coupled receptors family 1 profile" evidence="20">
    <location>
        <begin position="340"/>
        <end position="591"/>
    </location>
</feature>
<dbReference type="GO" id="GO:0007200">
    <property type="term" value="P:phospholipase C-activating G protein-coupled receptor signaling pathway"/>
    <property type="evidence" value="ECO:0007669"/>
    <property type="project" value="TreeGrafter"/>
</dbReference>
<dbReference type="GO" id="GO:0035025">
    <property type="term" value="P:positive regulation of Rho protein signal transduction"/>
    <property type="evidence" value="ECO:0007669"/>
    <property type="project" value="TreeGrafter"/>
</dbReference>
<dbReference type="PROSITE" id="PS00237">
    <property type="entry name" value="G_PROTEIN_RECEP_F1_1"/>
    <property type="match status" value="1"/>
</dbReference>
<keyword evidence="9" id="KW-0094">Blood coagulation</keyword>
<evidence type="ECO:0000256" key="5">
    <source>
        <dbReference type="ARBA" id="ARBA00022696"/>
    </source>
</evidence>
<keyword evidence="11 16" id="KW-1015">Disulfide bond</keyword>
<evidence type="ECO:0000256" key="1">
    <source>
        <dbReference type="ARBA" id="ARBA00004651"/>
    </source>
</evidence>
<feature type="transmembrane region" description="Helical" evidence="19">
    <location>
        <begin position="440"/>
        <end position="460"/>
    </location>
</feature>
<reference evidence="22" key="1">
    <citation type="journal article" date="2017" name="Nat. Commun.">
        <title>The North American bullfrog draft genome provides insight into hormonal regulation of long noncoding RNA.</title>
        <authorList>
            <person name="Hammond S.A."/>
            <person name="Warren R.L."/>
            <person name="Vandervalk B.P."/>
            <person name="Kucuk E."/>
            <person name="Khan H."/>
            <person name="Gibb E.A."/>
            <person name="Pandoh P."/>
            <person name="Kirk H."/>
            <person name="Zhao Y."/>
            <person name="Jones M."/>
            <person name="Mungall A.J."/>
            <person name="Coope R."/>
            <person name="Pleasance S."/>
            <person name="Moore R.A."/>
            <person name="Holt R.A."/>
            <person name="Round J.M."/>
            <person name="Ohora S."/>
            <person name="Walle B.V."/>
            <person name="Veldhoen N."/>
            <person name="Helbing C.C."/>
            <person name="Birol I."/>
        </authorList>
    </citation>
    <scope>NUCLEOTIDE SEQUENCE [LARGE SCALE GENOMIC DNA]</scope>
</reference>
<keyword evidence="8 17" id="KW-0297">G-protein coupled receptor</keyword>
<evidence type="ECO:0000256" key="2">
    <source>
        <dbReference type="ARBA" id="ARBA00019705"/>
    </source>
</evidence>
<protein>
    <recommendedName>
        <fullName evidence="2">Proteinase-activated receptor 1</fullName>
    </recommendedName>
    <alternativeName>
        <fullName evidence="15">Thrombin receptor</fullName>
    </alternativeName>
</protein>
<dbReference type="OrthoDB" id="8881832at2759"/>
<dbReference type="Pfam" id="PF00001">
    <property type="entry name" value="7tm_1"/>
    <property type="match status" value="1"/>
</dbReference>
<feature type="region of interest" description="Disordered" evidence="18">
    <location>
        <begin position="51"/>
        <end position="85"/>
    </location>
</feature>
<dbReference type="PRINTS" id="PR01428">
    <property type="entry name" value="PROTEASEAR"/>
</dbReference>
<evidence type="ECO:0000256" key="19">
    <source>
        <dbReference type="SAM" id="Phobius"/>
    </source>
</evidence>
<evidence type="ECO:0000256" key="7">
    <source>
        <dbReference type="ARBA" id="ARBA00022989"/>
    </source>
</evidence>
<evidence type="ECO:0000256" key="13">
    <source>
        <dbReference type="ARBA" id="ARBA00023180"/>
    </source>
</evidence>
<dbReference type="Proteomes" id="UP000228934">
    <property type="component" value="Unassembled WGS sequence"/>
</dbReference>
<dbReference type="PANTHER" id="PTHR24232:SF20">
    <property type="entry name" value="PROTEINASE-ACTIVATED RECEPTOR 1"/>
    <property type="match status" value="1"/>
</dbReference>
<keyword evidence="7 19" id="KW-1133">Transmembrane helix</keyword>
<organism evidence="21 22">
    <name type="scientific">Aquarana catesbeiana</name>
    <name type="common">American bullfrog</name>
    <name type="synonym">Rana catesbeiana</name>
    <dbReference type="NCBI Taxonomy" id="8400"/>
    <lineage>
        <taxon>Eukaryota</taxon>
        <taxon>Metazoa</taxon>
        <taxon>Chordata</taxon>
        <taxon>Craniata</taxon>
        <taxon>Vertebrata</taxon>
        <taxon>Euteleostomi</taxon>
        <taxon>Amphibia</taxon>
        <taxon>Batrachia</taxon>
        <taxon>Anura</taxon>
        <taxon>Neobatrachia</taxon>
        <taxon>Ranoidea</taxon>
        <taxon>Ranidae</taxon>
        <taxon>Aquarana</taxon>
    </lineage>
</organism>
<dbReference type="InterPro" id="IPR000276">
    <property type="entry name" value="GPCR_Rhodpsn"/>
</dbReference>
<keyword evidence="10 19" id="KW-0472">Membrane</keyword>
<dbReference type="PANTHER" id="PTHR24232">
    <property type="entry name" value="G-PROTEIN COUPLED RECEPTOR"/>
    <property type="match status" value="1"/>
</dbReference>
<comment type="similarity">
    <text evidence="17">Belongs to the G-protein coupled receptor 1 family.</text>
</comment>
<evidence type="ECO:0000256" key="10">
    <source>
        <dbReference type="ARBA" id="ARBA00023136"/>
    </source>
</evidence>
<evidence type="ECO:0000313" key="22">
    <source>
        <dbReference type="Proteomes" id="UP000228934"/>
    </source>
</evidence>
<keyword evidence="3" id="KW-1003">Cell membrane</keyword>
<keyword evidence="13" id="KW-0325">Glycoprotein</keyword>
<evidence type="ECO:0000256" key="11">
    <source>
        <dbReference type="ARBA" id="ARBA00023157"/>
    </source>
</evidence>
<evidence type="ECO:0000256" key="3">
    <source>
        <dbReference type="ARBA" id="ARBA00022475"/>
    </source>
</evidence>
<feature type="transmembrane region" description="Helical" evidence="19">
    <location>
        <begin position="398"/>
        <end position="419"/>
    </location>
</feature>
<proteinExistence type="inferred from homology"/>
<feature type="transmembrane region" description="Helical" evidence="19">
    <location>
        <begin position="359"/>
        <end position="378"/>
    </location>
</feature>
<keyword evidence="14 17" id="KW-0807">Transducer</keyword>
<dbReference type="SUPFAM" id="SSF81321">
    <property type="entry name" value="Family A G protein-coupled receptor-like"/>
    <property type="match status" value="1"/>
</dbReference>
<dbReference type="GO" id="GO:0007596">
    <property type="term" value="P:blood coagulation"/>
    <property type="evidence" value="ECO:0007669"/>
    <property type="project" value="UniProtKB-KW"/>
</dbReference>
<dbReference type="InterPro" id="IPR017452">
    <property type="entry name" value="GPCR_Rhodpsn_7TM"/>
</dbReference>